<evidence type="ECO:0000313" key="2">
    <source>
        <dbReference type="EMBL" id="KIL96728.1"/>
    </source>
</evidence>
<accession>A0A0C2YNP0</accession>
<name>A0A0C2YNP0_PARME</name>
<keyword evidence="3" id="KW-1185">Reference proteome</keyword>
<dbReference type="InterPro" id="IPR021301">
    <property type="entry name" value="DUF2779"/>
</dbReference>
<sequence length="499" mass="55535">MVMLSKSKLLAYRQCHRRLWLELHHPELCENSESTQARFSAGHRVGDIARKIYDPMDNGVFIDARVDGYEAAFARTQALLVTPQPIFEAGFRAEGALAFADVMLPIPNGETLNWRMVEVKSSSKVKDYHRDDAAVQAFIARSACVPLTAIAVAHIDTEWVYPGNNDYSGLLKEVDLTAEAFGRGAEVSEWICEAKTIAAGQNEPCIATGDHCSKPNPCGFLSHCQAEETQAAEPIAWLPGRFKKELKAHINANSVTEMRDLPDDLLTDIQRRVKVATLSGQTYFDRDGAARELANYMPPGYFLDFETILFSVPLWKGTHPYQQIPFQFSAHHLLQDGTLCHHEFVDLSGDDPSEALANDLIDVCGTVGPIYAYNATFEKGRIEDLAQRFPSLATPLKAMAHRLVDLLPVANKYFYHPDQHGSWSIKAVLPALCPDLRYDKLIGVQNGGMAMEAFIEAISPETLPSRKQEIRAQLLAYCALDTYAMVRMWSAFTGITVPQ</sequence>
<dbReference type="AlphaFoldDB" id="A0A0C2YNP0"/>
<dbReference type="OrthoDB" id="9783873at2"/>
<evidence type="ECO:0000313" key="3">
    <source>
        <dbReference type="Proteomes" id="UP000031971"/>
    </source>
</evidence>
<dbReference type="Proteomes" id="UP000031971">
    <property type="component" value="Unassembled WGS sequence"/>
</dbReference>
<dbReference type="RefSeq" id="WP_041042960.1">
    <property type="nucleotide sequence ID" value="NZ_JXSL01000035.1"/>
</dbReference>
<proteinExistence type="predicted"/>
<reference evidence="2 3" key="1">
    <citation type="submission" date="2015-01" db="EMBL/GenBank/DDBJ databases">
        <title>Genome Sequence of Magnetospirillum magnetotacticum Strain MS-1.</title>
        <authorList>
            <person name="Marinov G.K."/>
            <person name="Smalley M.D."/>
            <person name="DeSalvo G."/>
        </authorList>
    </citation>
    <scope>NUCLEOTIDE SEQUENCE [LARGE SCALE GENOMIC DNA]</scope>
    <source>
        <strain evidence="2 3">MS-1</strain>
    </source>
</reference>
<dbReference type="EMBL" id="JXSL01000035">
    <property type="protein sequence ID" value="KIL96728.1"/>
    <property type="molecule type" value="Genomic_DNA"/>
</dbReference>
<comment type="caution">
    <text evidence="2">The sequence shown here is derived from an EMBL/GenBank/DDBJ whole genome shotgun (WGS) entry which is preliminary data.</text>
</comment>
<protein>
    <recommendedName>
        <fullName evidence="1">DUF2779 domain-containing protein</fullName>
    </recommendedName>
</protein>
<feature type="domain" description="DUF2779" evidence="1">
    <location>
        <begin position="301"/>
        <end position="424"/>
    </location>
</feature>
<organism evidence="2 3">
    <name type="scientific">Paramagnetospirillum magnetotacticum MS-1</name>
    <dbReference type="NCBI Taxonomy" id="272627"/>
    <lineage>
        <taxon>Bacteria</taxon>
        <taxon>Pseudomonadati</taxon>
        <taxon>Pseudomonadota</taxon>
        <taxon>Alphaproteobacteria</taxon>
        <taxon>Rhodospirillales</taxon>
        <taxon>Magnetospirillaceae</taxon>
        <taxon>Paramagnetospirillum</taxon>
    </lineage>
</organism>
<dbReference type="Pfam" id="PF11074">
    <property type="entry name" value="DUF2779"/>
    <property type="match status" value="1"/>
</dbReference>
<gene>
    <name evidence="2" type="ORF">CCC_01594</name>
</gene>
<evidence type="ECO:0000259" key="1">
    <source>
        <dbReference type="Pfam" id="PF11074"/>
    </source>
</evidence>